<gene>
    <name evidence="2" type="ORF">D8798_01015</name>
</gene>
<dbReference type="InterPro" id="IPR007119">
    <property type="entry name" value="Phage_tail_spike_N"/>
</dbReference>
<feature type="domain" description="Gp58-like" evidence="1">
    <location>
        <begin position="1052"/>
        <end position="1366"/>
    </location>
</feature>
<dbReference type="RefSeq" id="WP_125381669.1">
    <property type="nucleotide sequence ID" value="NZ_RJPM01000001.1"/>
</dbReference>
<dbReference type="NCBIfam" id="TIGR01665">
    <property type="entry name" value="put_anti_recept"/>
    <property type="match status" value="1"/>
</dbReference>
<reference evidence="2 3" key="1">
    <citation type="submission" date="2018-11" db="EMBL/GenBank/DDBJ databases">
        <title>Species Designations Belie Phenotypic and Genotypic Heterogeneity in Oral Streptococci.</title>
        <authorList>
            <person name="Velsko I."/>
        </authorList>
    </citation>
    <scope>NUCLEOTIDE SEQUENCE [LARGE SCALE GENOMIC DNA]</scope>
    <source>
        <strain evidence="2 3">BCA6</strain>
    </source>
</reference>
<dbReference type="Pfam" id="PF07902">
    <property type="entry name" value="Gp58"/>
    <property type="match status" value="1"/>
</dbReference>
<protein>
    <submittedName>
        <fullName evidence="2">Gp58-like protein</fullName>
    </submittedName>
</protein>
<dbReference type="Proteomes" id="UP000272213">
    <property type="component" value="Unassembled WGS sequence"/>
</dbReference>
<dbReference type="InterPro" id="IPR012892">
    <property type="entry name" value="Gp58"/>
</dbReference>
<evidence type="ECO:0000313" key="2">
    <source>
        <dbReference type="EMBL" id="RSJ77739.1"/>
    </source>
</evidence>
<evidence type="ECO:0000259" key="1">
    <source>
        <dbReference type="Pfam" id="PF07902"/>
    </source>
</evidence>
<dbReference type="EMBL" id="RJPM01000001">
    <property type="protein sequence ID" value="RSJ77739.1"/>
    <property type="molecule type" value="Genomic_DNA"/>
</dbReference>
<organism evidence="2 3">
    <name type="scientific">Streptococcus cristatus</name>
    <dbReference type="NCBI Taxonomy" id="45634"/>
    <lineage>
        <taxon>Bacteria</taxon>
        <taxon>Bacillati</taxon>
        <taxon>Bacillota</taxon>
        <taxon>Bacilli</taxon>
        <taxon>Lactobacillales</taxon>
        <taxon>Streptococcaceae</taxon>
        <taxon>Streptococcus</taxon>
    </lineage>
</organism>
<name>A0A3R9LSF8_STRCR</name>
<accession>A0A3R9LSF8</accession>
<evidence type="ECO:0000313" key="3">
    <source>
        <dbReference type="Proteomes" id="UP000272213"/>
    </source>
</evidence>
<proteinExistence type="predicted"/>
<comment type="caution">
    <text evidence="2">The sequence shown here is derived from an EMBL/GenBank/DDBJ whole genome shotgun (WGS) entry which is preliminary data.</text>
</comment>
<sequence>MRPILYSKNETRFDTYGLGEIDALKGNATRERNGNYSAYLEYPASGPLASVFEKEMKFKADAGTRTKNQTFEIVRVVKDSSSTIKIYAQHISHKLEYMSVRHGIKVSGTADLALKTWAKNLIGDYHFDTWSDIDTVLPITFLVDKMENARLALGGVEGSILDIWGGEYEFDNQTVRLHKRLGRRAPTVLEYGRNILSAESDESIESAYTSVVPFATYTPESQEGDSRQQDPVLVTIPESYVDSKYVSMYANRRIKVVDFSGEFKDESTGESKKKDIPTPEKLKALAIKYMENNRIGAPKINTKIEYVDLAQTLDYAERGWIEELELCDIVPVYYPEIGITEDDAKVTKVVYDFLNDRNESVEFGMIGESIRSAMTGGLAGRLDDLEKSQQSLENRQSKMAFELPKYLLDAKGNRVWNETPDENIEHKVGDIWFEKNGLYQRLYIWNGEMWEKRIDTEDVSKVGEKFDAEVKKINQSMATQNQQTNEALRMAGANASAIEAAKGAITKLNQDLAGAKQTNQATIDRLKSDFASAQKVANDQTALLKSDLANIRTQQTVYEQTNSQNMSRIVGQIDDKASKSEVNQTADRIREEIASLSVGENLFINSEFKNLRDSGQRYTANGKTYQNMIAPYWYNPYNAGLPNAQNIQHGYFDTETSSETVFAFNESDGSRHWKALSTDFKIGVITSGEYYFSADLYATDLGTHIKFGFYYHNSTGKLNFYAGQTKIEVTEKGRWVRLGAPLKVNDDIDLTKKVQFYIYGYNFASNSILYLKKPKVSKGRLKSDWSPALEDVDGLITEAKSTFERTAQGLRTDLSAIQSYVNADGARAEALQTYSREETARQLTAERKLIEAGYVGKAQHTEDVRSISRRFEELAVGGRNLMGVFNTKPVKSTFEPDTYRFTAKTTQNTTRPTLMLQFRWTDGSYSAVITISETGQFARKFKITKPYSELRVKFNCNKEDAVLLFTGRPFIEQNTDYYFTGDLINLSPNDSQADFLKIEKATITSDWSPAPEDAKNYADTKLAEYKQDINGQLASVQAALNTANGSLTNFNNWKQSAQETLNKVGRVETGLNENKASLAEFKRTAEGQLTTITQQVAGKANQTEFQRIQETSKLYERLIGSTEKEVTDKVSRMALTNELFQVEVSKNLGLRTVQYQIANAWAVQNLDSNGDIVSQINATGPNVRIQGESIHLDGKALIDNGIIKNAMIESMLADKITAGTLNAANVNIINLNANKIVGLDANFIKSKIELALVDWLKGKVITAQNDAMKIDLNNGQYNVMTDQAAIRRVLNGYPNQFLKFTSETEGGAPASVTVLGANRDGTENSKNDSFAGIRLFSGNKVERTEIISDVVQFATGAVNYRGWEMRTLYGNDNRQVILQPFGNVTRSNIVANYFNGIDLVNVLETLNQMMANLGNHTGRHDIFGPIRGLGARKYAR</sequence>